<sequence>MKIFKINFNLFIKDVKIPLHILTIYVLLVTVVKMLILSYVPFIDVYYPSKDAFLFELIYVPLVFFLFCLYVTHLKVNKVFFTEGNNKKIFLRSAFIVAGGVFLSQFIIYLLIK</sequence>
<keyword evidence="1" id="KW-0472">Membrane</keyword>
<feature type="transmembrane region" description="Helical" evidence="1">
    <location>
        <begin position="93"/>
        <end position="112"/>
    </location>
</feature>
<dbReference type="AlphaFoldDB" id="A0A8J8B255"/>
<reference evidence="2" key="2">
    <citation type="submission" date="2021-04" db="EMBL/GenBank/DDBJ databases">
        <authorList>
            <person name="Liu J."/>
        </authorList>
    </citation>
    <scope>NUCLEOTIDE SEQUENCE</scope>
    <source>
        <strain evidence="2">BAD-6</strain>
    </source>
</reference>
<name>A0A8J8B255_9FIRM</name>
<proteinExistence type="predicted"/>
<keyword evidence="3" id="KW-1185">Reference proteome</keyword>
<dbReference type="RefSeq" id="WP_227018512.1">
    <property type="nucleotide sequence ID" value="NZ_JAGSND010000006.1"/>
</dbReference>
<organism evidence="2 3">
    <name type="scientific">Sinanaerobacter chloroacetimidivorans</name>
    <dbReference type="NCBI Taxonomy" id="2818044"/>
    <lineage>
        <taxon>Bacteria</taxon>
        <taxon>Bacillati</taxon>
        <taxon>Bacillota</taxon>
        <taxon>Clostridia</taxon>
        <taxon>Peptostreptococcales</taxon>
        <taxon>Anaerovoracaceae</taxon>
        <taxon>Sinanaerobacter</taxon>
    </lineage>
</organism>
<comment type="caution">
    <text evidence="2">The sequence shown here is derived from an EMBL/GenBank/DDBJ whole genome shotgun (WGS) entry which is preliminary data.</text>
</comment>
<keyword evidence="1" id="KW-1133">Transmembrane helix</keyword>
<dbReference type="EMBL" id="JAGSND010000006">
    <property type="protein sequence ID" value="MBR0598387.1"/>
    <property type="molecule type" value="Genomic_DNA"/>
</dbReference>
<feature type="transmembrane region" description="Helical" evidence="1">
    <location>
        <begin position="21"/>
        <end position="40"/>
    </location>
</feature>
<accession>A0A8J8B255</accession>
<reference evidence="2" key="1">
    <citation type="submission" date="2021-04" db="EMBL/GenBank/DDBJ databases">
        <title>Sinoanaerobacter chloroacetimidivorans sp. nov., an obligate anaerobic bacterium isolated from anaerobic sludge.</title>
        <authorList>
            <person name="Bao Y."/>
        </authorList>
    </citation>
    <scope>NUCLEOTIDE SEQUENCE</scope>
    <source>
        <strain evidence="2">BAD-6</strain>
    </source>
</reference>
<protein>
    <submittedName>
        <fullName evidence="2">Uncharacterized protein</fullName>
    </submittedName>
</protein>
<gene>
    <name evidence="2" type="ORF">KCX82_10910</name>
</gene>
<evidence type="ECO:0000256" key="1">
    <source>
        <dbReference type="SAM" id="Phobius"/>
    </source>
</evidence>
<dbReference type="Proteomes" id="UP000675664">
    <property type="component" value="Unassembled WGS sequence"/>
</dbReference>
<feature type="transmembrane region" description="Helical" evidence="1">
    <location>
        <begin position="52"/>
        <end position="72"/>
    </location>
</feature>
<evidence type="ECO:0000313" key="2">
    <source>
        <dbReference type="EMBL" id="MBR0598387.1"/>
    </source>
</evidence>
<evidence type="ECO:0000313" key="3">
    <source>
        <dbReference type="Proteomes" id="UP000675664"/>
    </source>
</evidence>
<keyword evidence="1" id="KW-0812">Transmembrane</keyword>